<organism evidence="2 3">
    <name type="scientific">Plasmodium vivax</name>
    <name type="common">malaria parasite P. vivax</name>
    <dbReference type="NCBI Taxonomy" id="5855"/>
    <lineage>
        <taxon>Eukaryota</taxon>
        <taxon>Sar</taxon>
        <taxon>Alveolata</taxon>
        <taxon>Apicomplexa</taxon>
        <taxon>Aconoidasida</taxon>
        <taxon>Haemosporida</taxon>
        <taxon>Plasmodiidae</taxon>
        <taxon>Plasmodium</taxon>
        <taxon>Plasmodium (Plasmodium)</taxon>
    </lineage>
</organism>
<dbReference type="EMBL" id="CAJZCX010000005">
    <property type="protein sequence ID" value="CAG9474590.1"/>
    <property type="molecule type" value="Genomic_DNA"/>
</dbReference>
<comment type="caution">
    <text evidence="2">The sequence shown here is derived from an EMBL/GenBank/DDBJ whole genome shotgun (WGS) entry which is preliminary data.</text>
</comment>
<dbReference type="Proteomes" id="UP000779233">
    <property type="component" value="Unassembled WGS sequence"/>
</dbReference>
<name>A0A8S4H556_PLAVI</name>
<dbReference type="InterPro" id="IPR008780">
    <property type="entry name" value="Plasmodium_Vir"/>
</dbReference>
<dbReference type="Pfam" id="PF05795">
    <property type="entry name" value="Plasmodium_Vir"/>
    <property type="match status" value="1"/>
</dbReference>
<dbReference type="AlphaFoldDB" id="A0A8S4H556"/>
<accession>A0A8S4H556</accession>
<sequence>MSDKIIDIADLKRNYPFLNTVWDTYNEFNKPVEGDENKYMYHTFCDPLMNRYKENKEKQSNFCLKLVRNLGCYPPGYNPYFDPNDDRCKILNYWIYNLVRKHQISDTIITECFDDYNRNMRIIGQKGICHYYSYDDIYKDPVNMIILEIFQSYMKIVTDMLNKENHTINSDLQMYICECVNIYKEMDKTYCRNNDEDKKRIFTCSMLNTFRDTYKFFLSATQNKNYNIPSLDDVEKEYNDKCMPSKLEVPLTAPRDNEVPALRTSSEDSDEQIDGYSSAQPFNDEKTGSSISSTVSTAVGTMAGASSILAVLYKFTPGGNWILSGIKGSRGRINSNLYEEVPNEMLFNGFHGEDMSSYNTRYNIGYGSA</sequence>
<evidence type="ECO:0000313" key="3">
    <source>
        <dbReference type="Proteomes" id="UP000779233"/>
    </source>
</evidence>
<evidence type="ECO:0000256" key="1">
    <source>
        <dbReference type="SAM" id="MobiDB-lite"/>
    </source>
</evidence>
<proteinExistence type="predicted"/>
<gene>
    <name evidence="2" type="ORF">PVW1_100017500</name>
</gene>
<feature type="region of interest" description="Disordered" evidence="1">
    <location>
        <begin position="253"/>
        <end position="288"/>
    </location>
</feature>
<protein>
    <submittedName>
        <fullName evidence="2">(malaria parasite P. vivax) hypothetical protein</fullName>
    </submittedName>
</protein>
<evidence type="ECO:0000313" key="2">
    <source>
        <dbReference type="EMBL" id="CAG9474590.1"/>
    </source>
</evidence>
<reference evidence="2" key="1">
    <citation type="submission" date="2021-09" db="EMBL/GenBank/DDBJ databases">
        <authorList>
            <consortium name="Pathogen Informatics"/>
        </authorList>
    </citation>
    <scope>NUCLEOTIDE SEQUENCE</scope>
    <source>
        <strain evidence="2">PvW1</strain>
    </source>
</reference>
<dbReference type="VEuPathDB" id="PlasmoDB:PVPAM_100007200"/>